<keyword evidence="2" id="KW-1185">Reference proteome</keyword>
<evidence type="ECO:0000313" key="2">
    <source>
        <dbReference type="Proteomes" id="UP000198211"/>
    </source>
</evidence>
<sequence>MVYLSRILRSTSPADKILTKTGKLTKERGNLSDAVFTRLHLHKRIFPLFAPQFGLWVISTPDLNMAESNISEKNCNPHMGQVNSLLNTYVKYMKLLEDGAMRRNQQ</sequence>
<protein>
    <submittedName>
        <fullName evidence="1">Uncharacterized protein</fullName>
    </submittedName>
</protein>
<gene>
    <name evidence="1" type="ORF">PHMEG_00038885</name>
</gene>
<organism evidence="1 2">
    <name type="scientific">Phytophthora megakarya</name>
    <dbReference type="NCBI Taxonomy" id="4795"/>
    <lineage>
        <taxon>Eukaryota</taxon>
        <taxon>Sar</taxon>
        <taxon>Stramenopiles</taxon>
        <taxon>Oomycota</taxon>
        <taxon>Peronosporomycetes</taxon>
        <taxon>Peronosporales</taxon>
        <taxon>Peronosporaceae</taxon>
        <taxon>Phytophthora</taxon>
    </lineage>
</organism>
<dbReference type="Proteomes" id="UP000198211">
    <property type="component" value="Unassembled WGS sequence"/>
</dbReference>
<reference evidence="2" key="1">
    <citation type="submission" date="2017-03" db="EMBL/GenBank/DDBJ databases">
        <title>Phytopthora megakarya and P. palmivora, two closely related causual agents of cacao black pod achieved similar genome size and gene model numbers by different mechanisms.</title>
        <authorList>
            <person name="Ali S."/>
            <person name="Shao J."/>
            <person name="Larry D.J."/>
            <person name="Kronmiller B."/>
            <person name="Shen D."/>
            <person name="Strem M.D."/>
            <person name="Melnick R.L."/>
            <person name="Guiltinan M.J."/>
            <person name="Tyler B.M."/>
            <person name="Meinhardt L.W."/>
            <person name="Bailey B.A."/>
        </authorList>
    </citation>
    <scope>NUCLEOTIDE SEQUENCE [LARGE SCALE GENOMIC DNA]</scope>
    <source>
        <strain evidence="2">zdho120</strain>
    </source>
</reference>
<dbReference type="EMBL" id="NBNE01018580">
    <property type="protein sequence ID" value="OWY92203.1"/>
    <property type="molecule type" value="Genomic_DNA"/>
</dbReference>
<name>A0A225UGV0_9STRA</name>
<accession>A0A225UGV0</accession>
<dbReference type="AlphaFoldDB" id="A0A225UGV0"/>
<comment type="caution">
    <text evidence="1">The sequence shown here is derived from an EMBL/GenBank/DDBJ whole genome shotgun (WGS) entry which is preliminary data.</text>
</comment>
<evidence type="ECO:0000313" key="1">
    <source>
        <dbReference type="EMBL" id="OWY92203.1"/>
    </source>
</evidence>
<proteinExistence type="predicted"/>